<dbReference type="EMBL" id="JBHLUN010000005">
    <property type="protein sequence ID" value="MFC0407914.1"/>
    <property type="molecule type" value="Genomic_DNA"/>
</dbReference>
<dbReference type="Proteomes" id="UP001589865">
    <property type="component" value="Unassembled WGS sequence"/>
</dbReference>
<gene>
    <name evidence="2" type="ORF">ACFFGY_06605</name>
</gene>
<feature type="domain" description="DNA circulation N-terminal" evidence="1">
    <location>
        <begin position="7"/>
        <end position="92"/>
    </location>
</feature>
<name>A0ABV6JQC9_9PROT</name>
<dbReference type="InterPro" id="IPR009826">
    <property type="entry name" value="DNA_circ_N"/>
</dbReference>
<keyword evidence="3" id="KW-1185">Reference proteome</keyword>
<evidence type="ECO:0000313" key="2">
    <source>
        <dbReference type="EMBL" id="MFC0407914.1"/>
    </source>
</evidence>
<dbReference type="RefSeq" id="WP_377043645.1">
    <property type="nucleotide sequence ID" value="NZ_JBHLUN010000005.1"/>
</dbReference>
<evidence type="ECO:0000313" key="3">
    <source>
        <dbReference type="Proteomes" id="UP001589865"/>
    </source>
</evidence>
<dbReference type="Pfam" id="PF07157">
    <property type="entry name" value="DNA_circ_N"/>
    <property type="match status" value="1"/>
</dbReference>
<proteinExistence type="predicted"/>
<reference evidence="2 3" key="1">
    <citation type="submission" date="2024-09" db="EMBL/GenBank/DDBJ databases">
        <authorList>
            <person name="Sun Q."/>
            <person name="Mori K."/>
        </authorList>
    </citation>
    <scope>NUCLEOTIDE SEQUENCE [LARGE SCALE GENOMIC DNA]</scope>
    <source>
        <strain evidence="2 3">TBRC 5777</strain>
    </source>
</reference>
<comment type="caution">
    <text evidence="2">The sequence shown here is derived from an EMBL/GenBank/DDBJ whole genome shotgun (WGS) entry which is preliminary data.</text>
</comment>
<organism evidence="2 3">
    <name type="scientific">Roseomonas elaeocarpi</name>
    <dbReference type="NCBI Taxonomy" id="907779"/>
    <lineage>
        <taxon>Bacteria</taxon>
        <taxon>Pseudomonadati</taxon>
        <taxon>Pseudomonadota</taxon>
        <taxon>Alphaproteobacteria</taxon>
        <taxon>Acetobacterales</taxon>
        <taxon>Roseomonadaceae</taxon>
        <taxon>Roseomonas</taxon>
    </lineage>
</organism>
<protein>
    <submittedName>
        <fullName evidence="2">DNA circularization N-terminal domain-containing protein</fullName>
    </submittedName>
</protein>
<accession>A0ABV6JQC9</accession>
<evidence type="ECO:0000259" key="1">
    <source>
        <dbReference type="Pfam" id="PF07157"/>
    </source>
</evidence>
<sequence length="250" mass="25490">MSWLAELLPASWRGITFYVRNSNYLRGRRTVVHQYAFRDAVWVEDMGRAARITAFTGFVVGDDCYAKARALILVSEQKGPGTLIHPSLGVARVSLIAPLQMAERADLGRVVELQFQFAETTDPTFPSIAAATQDIVGGSADDAASSFTSDFNSSIGSALDAGASAASSALDTVSGWVGQVASAAQDASLVSSAVAGLSAATGTFGRYSSGRRGSVLSGVSTAAGALSAVTVARTVVGSTSSAALAAAAGL</sequence>